<keyword evidence="4 8" id="KW-0479">Metal-binding</keyword>
<dbReference type="PIRSF" id="PIRSF037217">
    <property type="entry name" value="Carboxypeptidase_S"/>
    <property type="match status" value="1"/>
</dbReference>
<feature type="binding site" evidence="8">
    <location>
        <position position="509"/>
    </location>
    <ligand>
        <name>Zn(2+)</name>
        <dbReference type="ChEBI" id="CHEBI:29105"/>
        <label>1</label>
    </ligand>
</feature>
<keyword evidence="3" id="KW-0645">Protease</keyword>
<dbReference type="InterPro" id="IPR017141">
    <property type="entry name" value="Pept_M20_carboxypep"/>
</dbReference>
<comment type="similarity">
    <text evidence="2">Belongs to the peptidase M20A family.</text>
</comment>
<feature type="region of interest" description="Disordered" evidence="9">
    <location>
        <begin position="1"/>
        <end position="25"/>
    </location>
</feature>
<comment type="caution">
    <text evidence="11">The sequence shown here is derived from an EMBL/GenBank/DDBJ whole genome shotgun (WGS) entry which is preliminary data.</text>
</comment>
<dbReference type="Pfam" id="PF01546">
    <property type="entry name" value="Peptidase_M20"/>
    <property type="match status" value="1"/>
</dbReference>
<dbReference type="GO" id="GO:0046872">
    <property type="term" value="F:metal ion binding"/>
    <property type="evidence" value="ECO:0007669"/>
    <property type="project" value="UniProtKB-KW"/>
</dbReference>
<evidence type="ECO:0000256" key="1">
    <source>
        <dbReference type="ARBA" id="ARBA00001947"/>
    </source>
</evidence>
<dbReference type="GO" id="GO:0043604">
    <property type="term" value="P:amide biosynthetic process"/>
    <property type="evidence" value="ECO:0007669"/>
    <property type="project" value="UniProtKB-ARBA"/>
</dbReference>
<dbReference type="CDD" id="cd05674">
    <property type="entry name" value="M20_yscS"/>
    <property type="match status" value="1"/>
</dbReference>
<evidence type="ECO:0000313" key="11">
    <source>
        <dbReference type="EMBL" id="KAF2073067.1"/>
    </source>
</evidence>
<keyword evidence="12" id="KW-1185">Reference proteome</keyword>
<evidence type="ECO:0000256" key="6">
    <source>
        <dbReference type="ARBA" id="ARBA00022833"/>
    </source>
</evidence>
<evidence type="ECO:0000259" key="10">
    <source>
        <dbReference type="Pfam" id="PF07687"/>
    </source>
</evidence>
<dbReference type="GO" id="GO:0005576">
    <property type="term" value="C:extracellular region"/>
    <property type="evidence" value="ECO:0007669"/>
    <property type="project" value="UniProtKB-ARBA"/>
</dbReference>
<dbReference type="GO" id="GO:0016810">
    <property type="term" value="F:hydrolase activity, acting on carbon-nitrogen (but not peptide) bonds"/>
    <property type="evidence" value="ECO:0007669"/>
    <property type="project" value="UniProtKB-ARBA"/>
</dbReference>
<evidence type="ECO:0000256" key="8">
    <source>
        <dbReference type="PIRSR" id="PIRSR037217-2"/>
    </source>
</evidence>
<dbReference type="GO" id="GO:1990845">
    <property type="term" value="P:adaptive thermogenesis"/>
    <property type="evidence" value="ECO:0007669"/>
    <property type="project" value="UniProtKB-ARBA"/>
</dbReference>
<feature type="binding site" evidence="8">
    <location>
        <position position="204"/>
    </location>
    <ligand>
        <name>Zn(2+)</name>
        <dbReference type="ChEBI" id="CHEBI:29105"/>
        <label>1</label>
    </ligand>
</feature>
<dbReference type="InterPro" id="IPR036264">
    <property type="entry name" value="Bact_exopeptidase_dim_dom"/>
</dbReference>
<evidence type="ECO:0000256" key="3">
    <source>
        <dbReference type="ARBA" id="ARBA00022670"/>
    </source>
</evidence>
<evidence type="ECO:0000313" key="12">
    <source>
        <dbReference type="Proteomes" id="UP000695562"/>
    </source>
</evidence>
<organism evidence="11 12">
    <name type="scientific">Polysphondylium violaceum</name>
    <dbReference type="NCBI Taxonomy" id="133409"/>
    <lineage>
        <taxon>Eukaryota</taxon>
        <taxon>Amoebozoa</taxon>
        <taxon>Evosea</taxon>
        <taxon>Eumycetozoa</taxon>
        <taxon>Dictyostelia</taxon>
        <taxon>Dictyosteliales</taxon>
        <taxon>Dictyosteliaceae</taxon>
        <taxon>Polysphondylium</taxon>
    </lineage>
</organism>
<protein>
    <recommendedName>
        <fullName evidence="10">Peptidase M20 dimerisation domain-containing protein</fullName>
    </recommendedName>
</protein>
<dbReference type="EMBL" id="AJWJ01000229">
    <property type="protein sequence ID" value="KAF2073067.1"/>
    <property type="molecule type" value="Genomic_DNA"/>
</dbReference>
<evidence type="ECO:0000256" key="5">
    <source>
        <dbReference type="ARBA" id="ARBA00022801"/>
    </source>
</evidence>
<feature type="binding site" evidence="8">
    <location>
        <position position="204"/>
    </location>
    <ligand>
        <name>Zn(2+)</name>
        <dbReference type="ChEBI" id="CHEBI:29105"/>
        <label>2</label>
    </ligand>
</feature>
<dbReference type="FunFam" id="1.10.150.900:FF:000003">
    <property type="entry name" value="N-fatty-acyl-amino acid synthase/hydrolase PM20D1"/>
    <property type="match status" value="1"/>
</dbReference>
<dbReference type="PANTHER" id="PTHR45962">
    <property type="entry name" value="N-FATTY-ACYL-AMINO ACID SYNTHASE/HYDROLASE PM20D1"/>
    <property type="match status" value="1"/>
</dbReference>
<dbReference type="SUPFAM" id="SSF53187">
    <property type="entry name" value="Zn-dependent exopeptidases"/>
    <property type="match status" value="1"/>
</dbReference>
<dbReference type="FunFam" id="3.40.630.10:FF:000027">
    <property type="entry name" value="N-fatty-acyl-amino acid synthase/hydrolase PM20D1"/>
    <property type="match status" value="1"/>
</dbReference>
<dbReference type="Gene3D" id="3.40.630.10">
    <property type="entry name" value="Zn peptidases"/>
    <property type="match status" value="1"/>
</dbReference>
<evidence type="ECO:0000256" key="2">
    <source>
        <dbReference type="ARBA" id="ARBA00006247"/>
    </source>
</evidence>
<dbReference type="Gene3D" id="1.10.150.900">
    <property type="match status" value="1"/>
</dbReference>
<sequence>MISSNLSHRGGGNSNSSRSNDSNDIYNSKKEKLKKNGNSNGNSIFSIIKKLLKYGSLLLLAVMIFNTIMFTSKQPKVQTLDPDHIDSFASLTENELANRLSKAIQFKTISFGENKEFDHYEQEFLKFHSFLKQTFPKVYSNLEFNIINGYSLLYHWKGSDSSLNPVVLSGHIDVVPISNLDLWTHQPFDGTIADGYIWGRGAMDDKQSVMAILEAAEELLGQGFKPSRSLYFAFGHDEELGGAQGAQFIAQHLREKGVKKIEYLLDEGLPILLPPVFPGISRPIASIGVSEKGAMNVELSIDIVGGHSSMPGRETAIGLLARAVARLEQNPVKHSTKETSLLFDFVGREASLPFRFLFSNLWFFEPIISRVLAGKPSLDSLQRTTTAITMFNAGNKANVLPHSASALVNFRILPSDGIDNVVKHVIDTINDPRIKVNITSRTEPAPVSPVTAPSFTLLQSTLLQEFPDVIVAPTIMVANTDTRWYWEFTSNIYRFCPMLIQNSDLTRFHGIDERISTKNYHQLVDFYYHLIRNGDKKF</sequence>
<dbReference type="SUPFAM" id="SSF55031">
    <property type="entry name" value="Bacterial exopeptidase dimerisation domain"/>
    <property type="match status" value="1"/>
</dbReference>
<evidence type="ECO:0000256" key="9">
    <source>
        <dbReference type="SAM" id="MobiDB-lite"/>
    </source>
</evidence>
<dbReference type="InterPro" id="IPR047177">
    <property type="entry name" value="Pept_M20A"/>
</dbReference>
<dbReference type="InterPro" id="IPR011650">
    <property type="entry name" value="Peptidase_M20_dimer"/>
</dbReference>
<keyword evidence="6 8" id="KW-0862">Zinc</keyword>
<dbReference type="OrthoDB" id="3064516at2759"/>
<feature type="active site" evidence="7">
    <location>
        <position position="173"/>
    </location>
</feature>
<keyword evidence="5" id="KW-0378">Hydrolase</keyword>
<dbReference type="GO" id="GO:0004181">
    <property type="term" value="F:metallocarboxypeptidase activity"/>
    <property type="evidence" value="ECO:0007669"/>
    <property type="project" value="InterPro"/>
</dbReference>
<feature type="binding site" evidence="8">
    <location>
        <position position="171"/>
    </location>
    <ligand>
        <name>Zn(2+)</name>
        <dbReference type="ChEBI" id="CHEBI:29105"/>
        <label>2</label>
    </ligand>
</feature>
<dbReference type="AlphaFoldDB" id="A0A8J4V3Z6"/>
<dbReference type="PANTHER" id="PTHR45962:SF2">
    <property type="entry name" value="CARBOXYPEPTIDASE S-LIKE 2-RELATED"/>
    <property type="match status" value="1"/>
</dbReference>
<accession>A0A8J4V3Z6</accession>
<reference evidence="11" key="1">
    <citation type="submission" date="2020-01" db="EMBL/GenBank/DDBJ databases">
        <title>Development of genomics and gene disruption for Polysphondylium violaceum indicates a role for the polyketide synthase stlB in stalk morphogenesis.</title>
        <authorList>
            <person name="Narita B."/>
            <person name="Kawabe Y."/>
            <person name="Kin K."/>
            <person name="Saito T."/>
            <person name="Gibbs R."/>
            <person name="Kuspa A."/>
            <person name="Muzny D."/>
            <person name="Queller D."/>
            <person name="Richards S."/>
            <person name="Strassman J."/>
            <person name="Sucgang R."/>
            <person name="Worley K."/>
            <person name="Schaap P."/>
        </authorList>
    </citation>
    <scope>NUCLEOTIDE SEQUENCE</scope>
    <source>
        <strain evidence="11">QSvi11</strain>
    </source>
</reference>
<feature type="domain" description="Peptidase M20 dimerisation" evidence="10">
    <location>
        <begin position="290"/>
        <end position="431"/>
    </location>
</feature>
<evidence type="ECO:0000256" key="7">
    <source>
        <dbReference type="PIRSR" id="PIRSR037217-1"/>
    </source>
</evidence>
<dbReference type="Gene3D" id="3.30.70.360">
    <property type="match status" value="1"/>
</dbReference>
<feature type="active site" description="Proton acceptor" evidence="7">
    <location>
        <position position="238"/>
    </location>
</feature>
<dbReference type="Proteomes" id="UP000695562">
    <property type="component" value="Unassembled WGS sequence"/>
</dbReference>
<name>A0A8J4V3Z6_9MYCE</name>
<dbReference type="InterPro" id="IPR002933">
    <property type="entry name" value="Peptidase_M20"/>
</dbReference>
<feature type="binding site" evidence="8">
    <location>
        <position position="266"/>
    </location>
    <ligand>
        <name>Zn(2+)</name>
        <dbReference type="ChEBI" id="CHEBI:29105"/>
        <label>2</label>
    </ligand>
</feature>
<evidence type="ECO:0000256" key="4">
    <source>
        <dbReference type="ARBA" id="ARBA00022723"/>
    </source>
</evidence>
<dbReference type="GO" id="GO:0006629">
    <property type="term" value="P:lipid metabolic process"/>
    <property type="evidence" value="ECO:0007669"/>
    <property type="project" value="UniProtKB-ARBA"/>
</dbReference>
<gene>
    <name evidence="11" type="ORF">CYY_005622</name>
</gene>
<dbReference type="GO" id="GO:0043605">
    <property type="term" value="P:amide catabolic process"/>
    <property type="evidence" value="ECO:0007669"/>
    <property type="project" value="UniProtKB-ARBA"/>
</dbReference>
<proteinExistence type="inferred from homology"/>
<dbReference type="GO" id="GO:0006520">
    <property type="term" value="P:amino acid metabolic process"/>
    <property type="evidence" value="ECO:0007669"/>
    <property type="project" value="UniProtKB-ARBA"/>
</dbReference>
<dbReference type="GO" id="GO:0006508">
    <property type="term" value="P:proteolysis"/>
    <property type="evidence" value="ECO:0007669"/>
    <property type="project" value="UniProtKB-KW"/>
</dbReference>
<comment type="cofactor">
    <cofactor evidence="1">
        <name>Zn(2+)</name>
        <dbReference type="ChEBI" id="CHEBI:29105"/>
    </cofactor>
</comment>
<dbReference type="Pfam" id="PF07687">
    <property type="entry name" value="M20_dimer"/>
    <property type="match status" value="1"/>
</dbReference>
<feature type="binding site" evidence="8">
    <location>
        <position position="239"/>
    </location>
    <ligand>
        <name>Zn(2+)</name>
        <dbReference type="ChEBI" id="CHEBI:29105"/>
        <label>1</label>
    </ligand>
</feature>